<evidence type="ECO:0000256" key="9">
    <source>
        <dbReference type="ARBA" id="ARBA00023136"/>
    </source>
</evidence>
<protein>
    <recommendedName>
        <fullName evidence="11">E3 ubiquitin-protein ligase RMA</fullName>
        <ecNumber evidence="11">2.3.2.27</ecNumber>
    </recommendedName>
    <alternativeName>
        <fullName evidence="11">Protein RING membrane-anchor</fullName>
    </alternativeName>
    <alternativeName>
        <fullName evidence="11">RING-type E3 ubiquitin transferase RMA</fullName>
    </alternativeName>
</protein>
<evidence type="ECO:0000313" key="16">
    <source>
        <dbReference type="Proteomes" id="UP001054821"/>
    </source>
</evidence>
<evidence type="ECO:0000259" key="14">
    <source>
        <dbReference type="PROSITE" id="PS50089"/>
    </source>
</evidence>
<keyword evidence="6 10" id="KW-0863">Zinc-finger</keyword>
<proteinExistence type="predicted"/>
<dbReference type="GO" id="GO:0005789">
    <property type="term" value="C:endoplasmic reticulum membrane"/>
    <property type="evidence" value="ECO:0007669"/>
    <property type="project" value="UniProtKB-SubCell"/>
</dbReference>
<evidence type="ECO:0000256" key="6">
    <source>
        <dbReference type="ARBA" id="ARBA00022771"/>
    </source>
</evidence>
<dbReference type="GO" id="GO:0061630">
    <property type="term" value="F:ubiquitin protein ligase activity"/>
    <property type="evidence" value="ECO:0007669"/>
    <property type="project" value="UniProtKB-UniRule"/>
</dbReference>
<dbReference type="SMART" id="SM00184">
    <property type="entry name" value="RING"/>
    <property type="match status" value="1"/>
</dbReference>
<dbReference type="GO" id="GO:0008270">
    <property type="term" value="F:zinc ion binding"/>
    <property type="evidence" value="ECO:0007669"/>
    <property type="project" value="UniProtKB-KW"/>
</dbReference>
<keyword evidence="8 11" id="KW-0862">Zinc</keyword>
<feature type="compositionally biased region" description="Basic and acidic residues" evidence="13">
    <location>
        <begin position="101"/>
        <end position="114"/>
    </location>
</feature>
<evidence type="ECO:0000256" key="2">
    <source>
        <dbReference type="ARBA" id="ARBA00004308"/>
    </source>
</evidence>
<feature type="coiled-coil region" evidence="12">
    <location>
        <begin position="291"/>
        <end position="325"/>
    </location>
</feature>
<feature type="domain" description="RING-type" evidence="14">
    <location>
        <begin position="143"/>
        <end position="181"/>
    </location>
</feature>
<evidence type="ECO:0000256" key="1">
    <source>
        <dbReference type="ARBA" id="ARBA00000900"/>
    </source>
</evidence>
<keyword evidence="4 11" id="KW-0808">Transferase</keyword>
<comment type="pathway">
    <text evidence="3 11">Protein modification; protein ubiquitination.</text>
</comment>
<evidence type="ECO:0000256" key="8">
    <source>
        <dbReference type="ARBA" id="ARBA00022833"/>
    </source>
</evidence>
<dbReference type="Proteomes" id="UP001054821">
    <property type="component" value="Chromosome 2"/>
</dbReference>
<dbReference type="PROSITE" id="PS50089">
    <property type="entry name" value="ZF_RING_2"/>
    <property type="match status" value="1"/>
</dbReference>
<keyword evidence="12" id="KW-0175">Coiled coil</keyword>
<accession>A0AAD4WJV9</accession>
<reference evidence="15 16" key="1">
    <citation type="journal article" date="2022" name="G3 (Bethesda)">
        <title>Whole-genome sequence and methylome profiling of the almond [Prunus dulcis (Mill.) D.A. Webb] cultivar 'Nonpareil'.</title>
        <authorList>
            <person name="D'Amico-Willman K.M."/>
            <person name="Ouma W.Z."/>
            <person name="Meulia T."/>
            <person name="Sideli G.M."/>
            <person name="Gradziel T.M."/>
            <person name="Fresnedo-Ramirez J."/>
        </authorList>
    </citation>
    <scope>NUCLEOTIDE SEQUENCE [LARGE SCALE GENOMIC DNA]</scope>
    <source>
        <strain evidence="15">Clone GOH B32 T37-40</strain>
    </source>
</reference>
<gene>
    <name evidence="15" type="ORF">L3X38_012745</name>
</gene>
<evidence type="ECO:0000256" key="3">
    <source>
        <dbReference type="ARBA" id="ARBA00004906"/>
    </source>
</evidence>
<dbReference type="EC" id="2.3.2.27" evidence="11"/>
<feature type="region of interest" description="Disordered" evidence="13">
    <location>
        <begin position="95"/>
        <end position="114"/>
    </location>
</feature>
<dbReference type="InterPro" id="IPR001841">
    <property type="entry name" value="Znf_RING"/>
</dbReference>
<evidence type="ECO:0000256" key="4">
    <source>
        <dbReference type="ARBA" id="ARBA00022679"/>
    </source>
</evidence>
<dbReference type="InterPro" id="IPR017907">
    <property type="entry name" value="Znf_RING_CS"/>
</dbReference>
<keyword evidence="7 11" id="KW-0833">Ubl conjugation pathway</keyword>
<keyword evidence="16" id="KW-1185">Reference proteome</keyword>
<dbReference type="SUPFAM" id="SSF57850">
    <property type="entry name" value="RING/U-box"/>
    <property type="match status" value="1"/>
</dbReference>
<sequence length="411" mass="47354">MASNNEIRTPIESPIMPSISPLEFFPQPCDWDGNRIMPSISPLEFSPPKSDWNETMDDDYYYYQEQGDDDDDDGGVVSSLLDQFDQLFMKTKPSNNSCTTHVHEHERDTPKSDDYTVSVDGLNPTLHQDQDLHPPRSASYFECNMCMKMAREPVVTTCGHLYCRPCLYTYSSQKEECLVCKSKVFNSLITPIYNCRDLNSGFNVPPRPSSSAQQAISRIKQWQNKDFAVEEGHRMVGELIYHWQVLAEERLVPRSVYHSGLVSAQEFKQAADKWETMHTSIEHLQKSRSRCAAHHLELQGLRNQAQEVEAQIAKLQADLKTIRNKEKEVHLQLQTNLKKSWELQKQITTTAQPRLERSHVTILKGSTLRADMDVKFKFLKVILTSLVLFFLLDQLRRTAEPQDSEKKPNPF</sequence>
<evidence type="ECO:0000256" key="10">
    <source>
        <dbReference type="PROSITE-ProRule" id="PRU00175"/>
    </source>
</evidence>
<evidence type="ECO:0000256" key="12">
    <source>
        <dbReference type="SAM" id="Coils"/>
    </source>
</evidence>
<organism evidence="15 16">
    <name type="scientific">Prunus dulcis</name>
    <name type="common">Almond</name>
    <name type="synonym">Amygdalus dulcis</name>
    <dbReference type="NCBI Taxonomy" id="3755"/>
    <lineage>
        <taxon>Eukaryota</taxon>
        <taxon>Viridiplantae</taxon>
        <taxon>Streptophyta</taxon>
        <taxon>Embryophyta</taxon>
        <taxon>Tracheophyta</taxon>
        <taxon>Spermatophyta</taxon>
        <taxon>Magnoliopsida</taxon>
        <taxon>eudicotyledons</taxon>
        <taxon>Gunneridae</taxon>
        <taxon>Pentapetalae</taxon>
        <taxon>rosids</taxon>
        <taxon>fabids</taxon>
        <taxon>Rosales</taxon>
        <taxon>Rosaceae</taxon>
        <taxon>Amygdaloideae</taxon>
        <taxon>Amygdaleae</taxon>
        <taxon>Prunus</taxon>
    </lineage>
</organism>
<keyword evidence="11" id="KW-0256">Endoplasmic reticulum</keyword>
<keyword evidence="9" id="KW-0472">Membrane</keyword>
<evidence type="ECO:0000256" key="13">
    <source>
        <dbReference type="SAM" id="MobiDB-lite"/>
    </source>
</evidence>
<dbReference type="EMBL" id="JAJFAZ020000002">
    <property type="protein sequence ID" value="KAI5344868.1"/>
    <property type="molecule type" value="Genomic_DNA"/>
</dbReference>
<evidence type="ECO:0000256" key="5">
    <source>
        <dbReference type="ARBA" id="ARBA00022723"/>
    </source>
</evidence>
<dbReference type="Pfam" id="PF14634">
    <property type="entry name" value="zf-RING_5"/>
    <property type="match status" value="1"/>
</dbReference>
<dbReference type="InterPro" id="IPR045103">
    <property type="entry name" value="RNF5/RNF185-like"/>
</dbReference>
<comment type="subcellular location">
    <subcellularLocation>
        <location evidence="2">Endomembrane system</location>
    </subcellularLocation>
    <subcellularLocation>
        <location evidence="11">Endoplasmic reticulum membrane</location>
        <topology evidence="11">Single-pass type IV membrane protein</topology>
    </subcellularLocation>
</comment>
<comment type="domain">
    <text evidence="11">The RING-type zinc finger domain is responsible for E3 ligase activity.</text>
</comment>
<comment type="caution">
    <text evidence="15">The sequence shown here is derived from an EMBL/GenBank/DDBJ whole genome shotgun (WGS) entry which is preliminary data.</text>
</comment>
<keyword evidence="5 11" id="KW-0479">Metal-binding</keyword>
<name>A0AAD4WJV9_PRUDU</name>
<dbReference type="PROSITE" id="PS00518">
    <property type="entry name" value="ZF_RING_1"/>
    <property type="match status" value="1"/>
</dbReference>
<dbReference type="GO" id="GO:0006511">
    <property type="term" value="P:ubiquitin-dependent protein catabolic process"/>
    <property type="evidence" value="ECO:0007669"/>
    <property type="project" value="UniProtKB-UniRule"/>
</dbReference>
<dbReference type="AlphaFoldDB" id="A0AAD4WJV9"/>
<comment type="catalytic activity">
    <reaction evidence="1 11">
        <text>S-ubiquitinyl-[E2 ubiquitin-conjugating enzyme]-L-cysteine + [acceptor protein]-L-lysine = [E2 ubiquitin-conjugating enzyme]-L-cysteine + N(6)-ubiquitinyl-[acceptor protein]-L-lysine.</text>
        <dbReference type="EC" id="2.3.2.27"/>
    </reaction>
</comment>
<dbReference type="PANTHER" id="PTHR12313">
    <property type="entry name" value="E3 UBIQUITIN-PROTEIN LIGASE RNF5-RELATED"/>
    <property type="match status" value="1"/>
</dbReference>
<dbReference type="InterPro" id="IPR013083">
    <property type="entry name" value="Znf_RING/FYVE/PHD"/>
</dbReference>
<dbReference type="Gene3D" id="3.30.40.10">
    <property type="entry name" value="Zinc/RING finger domain, C3HC4 (zinc finger)"/>
    <property type="match status" value="1"/>
</dbReference>
<comment type="function">
    <text evidence="11">E3 ubiquitin-protein ligase.</text>
</comment>
<evidence type="ECO:0000256" key="7">
    <source>
        <dbReference type="ARBA" id="ARBA00022786"/>
    </source>
</evidence>
<evidence type="ECO:0000313" key="15">
    <source>
        <dbReference type="EMBL" id="KAI5344868.1"/>
    </source>
</evidence>
<evidence type="ECO:0000256" key="11">
    <source>
        <dbReference type="RuleBase" id="RU369090"/>
    </source>
</evidence>